<keyword evidence="2" id="KW-1185">Reference proteome</keyword>
<protein>
    <submittedName>
        <fullName evidence="1">Uncharacterized protein</fullName>
    </submittedName>
</protein>
<evidence type="ECO:0000313" key="1">
    <source>
        <dbReference type="EMBL" id="PPH74607.1"/>
    </source>
</evidence>
<gene>
    <name evidence="1" type="ORF">C5C40_12795</name>
</gene>
<comment type="caution">
    <text evidence="1">The sequence shown here is derived from an EMBL/GenBank/DDBJ whole genome shotgun (WGS) entry which is preliminary data.</text>
</comment>
<evidence type="ECO:0000313" key="2">
    <source>
        <dbReference type="Proteomes" id="UP000239698"/>
    </source>
</evidence>
<name>A0ABX5A906_RATRA</name>
<sequence>MGGLSVAASAATVSAGGIVDAPRRESVAPGDLGGRLGQRSALFEFRAGLDVGEDAPFVAVRGPVEPIGEEFERVDLSLPVRLSREAPGPVVVAGHALLADPLRVHRKFQLCCRYGDESALSAPLS</sequence>
<dbReference type="RefSeq" id="WP_104260020.1">
    <property type="nucleotide sequence ID" value="NZ_PSUJ01000035.1"/>
</dbReference>
<proteinExistence type="predicted"/>
<dbReference type="EMBL" id="PSVT01000034">
    <property type="protein sequence ID" value="PPH74607.1"/>
    <property type="molecule type" value="Genomic_DNA"/>
</dbReference>
<accession>A0ABX5A906</accession>
<organism evidence="1 2">
    <name type="scientific">Rathayibacter rathayi</name>
    <name type="common">Corynebacterium rathayi</name>
    <dbReference type="NCBI Taxonomy" id="33887"/>
    <lineage>
        <taxon>Bacteria</taxon>
        <taxon>Bacillati</taxon>
        <taxon>Actinomycetota</taxon>
        <taxon>Actinomycetes</taxon>
        <taxon>Micrococcales</taxon>
        <taxon>Microbacteriaceae</taxon>
        <taxon>Rathayibacter</taxon>
    </lineage>
</organism>
<dbReference type="Proteomes" id="UP000239698">
    <property type="component" value="Unassembled WGS sequence"/>
</dbReference>
<reference evidence="1 2" key="1">
    <citation type="submission" date="2018-02" db="EMBL/GenBank/DDBJ databases">
        <title>Bacteriophage NCPPB3778 and a type I-E CRISPR drive the evolution of the US Biological Select Agent, Rathayibacter toxicus.</title>
        <authorList>
            <person name="Davis E.W.II."/>
            <person name="Tabima J.F."/>
            <person name="Weisberg A.J."/>
            <person name="Lopes L.D."/>
            <person name="Wiseman M.S."/>
            <person name="Wiseman M.S."/>
            <person name="Pupko T."/>
            <person name="Belcher M.S."/>
            <person name="Sechler A.J."/>
            <person name="Tancos M.A."/>
            <person name="Schroeder B.K."/>
            <person name="Murray T.D."/>
            <person name="Luster D.G."/>
            <person name="Schneider W.L."/>
            <person name="Rogers E."/>
            <person name="Andreote F.D."/>
            <person name="Grunwald N.J."/>
            <person name="Putnam M.L."/>
            <person name="Chang J.H."/>
        </authorList>
    </citation>
    <scope>NUCLEOTIDE SEQUENCE [LARGE SCALE GENOMIC DNA]</scope>
    <source>
        <strain evidence="1 2">AY1D6</strain>
    </source>
</reference>